<reference evidence="9" key="2">
    <citation type="submission" date="2021-09" db="EMBL/GenBank/DDBJ databases">
        <authorList>
            <person name="Gilroy R."/>
        </authorList>
    </citation>
    <scope>NUCLEOTIDE SEQUENCE</scope>
    <source>
        <strain evidence="9">CHK124-7917</strain>
    </source>
</reference>
<organism evidence="9 10">
    <name type="scientific">Thermophilibacter provencensis</name>
    <dbReference type="NCBI Taxonomy" id="1852386"/>
    <lineage>
        <taxon>Bacteria</taxon>
        <taxon>Bacillati</taxon>
        <taxon>Actinomycetota</taxon>
        <taxon>Coriobacteriia</taxon>
        <taxon>Coriobacteriales</taxon>
        <taxon>Atopobiaceae</taxon>
        <taxon>Thermophilibacter</taxon>
    </lineage>
</organism>
<sequence>MIVGARVDFRLIHGQVGNLWANARQVSRFMVVDDQVSEDAVQKQVLRMATPATCKLSVLPVEKAAANILAGKYDAQRLFIVVKKPEVYVKLAKAGVKFDEIILGNITSMNIAKSYNRNLNCGQDDVDALTELSSMGIPMVIQLTPQNNPEPFRL</sequence>
<dbReference type="SUPFAM" id="SSF52728">
    <property type="entry name" value="PTS IIb component"/>
    <property type="match status" value="1"/>
</dbReference>
<evidence type="ECO:0000256" key="5">
    <source>
        <dbReference type="ARBA" id="ARBA00022679"/>
    </source>
</evidence>
<accession>A0A921KM01</accession>
<dbReference type="RefSeq" id="WP_273448234.1">
    <property type="nucleotide sequence ID" value="NZ_CALUGK010000030.1"/>
</dbReference>
<keyword evidence="5" id="KW-0808">Transferase</keyword>
<evidence type="ECO:0000256" key="3">
    <source>
        <dbReference type="ARBA" id="ARBA00022490"/>
    </source>
</evidence>
<dbReference type="InterPro" id="IPR004720">
    <property type="entry name" value="PTS_IIB_sorbose-sp"/>
</dbReference>
<proteinExistence type="predicted"/>
<gene>
    <name evidence="9" type="ORF">K8U72_08960</name>
</gene>
<keyword evidence="2" id="KW-0813">Transport</keyword>
<evidence type="ECO:0000256" key="6">
    <source>
        <dbReference type="ARBA" id="ARBA00022683"/>
    </source>
</evidence>
<comment type="caution">
    <text evidence="9">The sequence shown here is derived from an EMBL/GenBank/DDBJ whole genome shotgun (WGS) entry which is preliminary data.</text>
</comment>
<evidence type="ECO:0000313" key="10">
    <source>
        <dbReference type="Proteomes" id="UP000697330"/>
    </source>
</evidence>
<feature type="domain" description="PTS EIIB type-4" evidence="8">
    <location>
        <begin position="1"/>
        <end position="154"/>
    </location>
</feature>
<dbReference type="GO" id="GO:0008982">
    <property type="term" value="F:protein-N(PI)-phosphohistidine-sugar phosphotransferase activity"/>
    <property type="evidence" value="ECO:0007669"/>
    <property type="project" value="InterPro"/>
</dbReference>
<evidence type="ECO:0000256" key="2">
    <source>
        <dbReference type="ARBA" id="ARBA00022448"/>
    </source>
</evidence>
<evidence type="ECO:0000313" key="9">
    <source>
        <dbReference type="EMBL" id="HJF45893.1"/>
    </source>
</evidence>
<dbReference type="InterPro" id="IPR036667">
    <property type="entry name" value="PTS_IIB_sorbose-sp_sf"/>
</dbReference>
<keyword evidence="3" id="KW-0963">Cytoplasm</keyword>
<dbReference type="GO" id="GO:0016301">
    <property type="term" value="F:kinase activity"/>
    <property type="evidence" value="ECO:0007669"/>
    <property type="project" value="UniProtKB-KW"/>
</dbReference>
<evidence type="ECO:0000256" key="7">
    <source>
        <dbReference type="ARBA" id="ARBA00022777"/>
    </source>
</evidence>
<keyword evidence="4 9" id="KW-0762">Sugar transport</keyword>
<dbReference type="AlphaFoldDB" id="A0A921KM01"/>
<dbReference type="Gene3D" id="3.40.35.10">
    <property type="entry name" value="Phosphotransferase system, sorbose subfamily IIB component"/>
    <property type="match status" value="1"/>
</dbReference>
<keyword evidence="6" id="KW-0598">Phosphotransferase system</keyword>
<dbReference type="Proteomes" id="UP000697330">
    <property type="component" value="Unassembled WGS sequence"/>
</dbReference>
<evidence type="ECO:0000256" key="1">
    <source>
        <dbReference type="ARBA" id="ARBA00004496"/>
    </source>
</evidence>
<dbReference type="Pfam" id="PF03830">
    <property type="entry name" value="PTSIIB_sorb"/>
    <property type="match status" value="1"/>
</dbReference>
<evidence type="ECO:0000256" key="4">
    <source>
        <dbReference type="ARBA" id="ARBA00022597"/>
    </source>
</evidence>
<dbReference type="GO" id="GO:0005737">
    <property type="term" value="C:cytoplasm"/>
    <property type="evidence" value="ECO:0007669"/>
    <property type="project" value="UniProtKB-SubCell"/>
</dbReference>
<keyword evidence="7" id="KW-0418">Kinase</keyword>
<dbReference type="GO" id="GO:0009401">
    <property type="term" value="P:phosphoenolpyruvate-dependent sugar phosphotransferase system"/>
    <property type="evidence" value="ECO:0007669"/>
    <property type="project" value="UniProtKB-KW"/>
</dbReference>
<reference evidence="9" key="1">
    <citation type="journal article" date="2021" name="PeerJ">
        <title>Extensive microbial diversity within the chicken gut microbiome revealed by metagenomics and culture.</title>
        <authorList>
            <person name="Gilroy R."/>
            <person name="Ravi A."/>
            <person name="Getino M."/>
            <person name="Pursley I."/>
            <person name="Horton D.L."/>
            <person name="Alikhan N.F."/>
            <person name="Baker D."/>
            <person name="Gharbi K."/>
            <person name="Hall N."/>
            <person name="Watson M."/>
            <person name="Adriaenssens E.M."/>
            <person name="Foster-Nyarko E."/>
            <person name="Jarju S."/>
            <person name="Secka A."/>
            <person name="Antonio M."/>
            <person name="Oren A."/>
            <person name="Chaudhuri R.R."/>
            <person name="La Ragione R."/>
            <person name="Hildebrand F."/>
            <person name="Pallen M.J."/>
        </authorList>
    </citation>
    <scope>NUCLEOTIDE SEQUENCE</scope>
    <source>
        <strain evidence="9">CHK124-7917</strain>
    </source>
</reference>
<name>A0A921KM01_9ACTN</name>
<dbReference type="PROSITE" id="PS51101">
    <property type="entry name" value="PTS_EIIB_TYPE_4"/>
    <property type="match status" value="1"/>
</dbReference>
<dbReference type="EMBL" id="DYWQ01000138">
    <property type="protein sequence ID" value="HJF45893.1"/>
    <property type="molecule type" value="Genomic_DNA"/>
</dbReference>
<protein>
    <submittedName>
        <fullName evidence="9">PTS sugar transporter subunit IIB</fullName>
    </submittedName>
</protein>
<evidence type="ECO:0000259" key="8">
    <source>
        <dbReference type="PROSITE" id="PS51101"/>
    </source>
</evidence>
<comment type="subcellular location">
    <subcellularLocation>
        <location evidence="1">Cytoplasm</location>
    </subcellularLocation>
</comment>